<protein>
    <recommendedName>
        <fullName evidence="2">SPIN90/Ldb17 leucine-rich domain-containing protein</fullName>
    </recommendedName>
</protein>
<evidence type="ECO:0000259" key="2">
    <source>
        <dbReference type="Pfam" id="PF09431"/>
    </source>
</evidence>
<reference evidence="3" key="1">
    <citation type="submission" date="2023-03" db="EMBL/GenBank/DDBJ databases">
        <title>Massive genome expansion in bonnet fungi (Mycena s.s.) driven by repeated elements and novel gene families across ecological guilds.</title>
        <authorList>
            <consortium name="Lawrence Berkeley National Laboratory"/>
            <person name="Harder C.B."/>
            <person name="Miyauchi S."/>
            <person name="Viragh M."/>
            <person name="Kuo A."/>
            <person name="Thoen E."/>
            <person name="Andreopoulos B."/>
            <person name="Lu D."/>
            <person name="Skrede I."/>
            <person name="Drula E."/>
            <person name="Henrissat B."/>
            <person name="Morin E."/>
            <person name="Kohler A."/>
            <person name="Barry K."/>
            <person name="LaButti K."/>
            <person name="Morin E."/>
            <person name="Salamov A."/>
            <person name="Lipzen A."/>
            <person name="Mereny Z."/>
            <person name="Hegedus B."/>
            <person name="Baldrian P."/>
            <person name="Stursova M."/>
            <person name="Weitz H."/>
            <person name="Taylor A."/>
            <person name="Grigoriev I.V."/>
            <person name="Nagy L.G."/>
            <person name="Martin F."/>
            <person name="Kauserud H."/>
        </authorList>
    </citation>
    <scope>NUCLEOTIDE SEQUENCE</scope>
    <source>
        <strain evidence="3">CBHHK182m</strain>
    </source>
</reference>
<dbReference type="GO" id="GO:0000147">
    <property type="term" value="P:actin cortical patch assembly"/>
    <property type="evidence" value="ECO:0007669"/>
    <property type="project" value="TreeGrafter"/>
</dbReference>
<dbReference type="EMBL" id="JARKIB010000037">
    <property type="protein sequence ID" value="KAJ7760361.1"/>
    <property type="molecule type" value="Genomic_DNA"/>
</dbReference>
<dbReference type="Proteomes" id="UP001215598">
    <property type="component" value="Unassembled WGS sequence"/>
</dbReference>
<feature type="compositionally biased region" description="Basic residues" evidence="1">
    <location>
        <begin position="511"/>
        <end position="520"/>
    </location>
</feature>
<evidence type="ECO:0000256" key="1">
    <source>
        <dbReference type="SAM" id="MobiDB-lite"/>
    </source>
</evidence>
<name>A0AAD7NGX6_9AGAR</name>
<proteinExistence type="predicted"/>
<dbReference type="PANTHER" id="PTHR13357:SF1">
    <property type="entry name" value="NCK-INTERACTING PROTEIN WITH SH3 DOMAIN"/>
    <property type="match status" value="1"/>
</dbReference>
<evidence type="ECO:0000313" key="3">
    <source>
        <dbReference type="EMBL" id="KAJ7760361.1"/>
    </source>
</evidence>
<keyword evidence="4" id="KW-1185">Reference proteome</keyword>
<feature type="region of interest" description="Disordered" evidence="1">
    <location>
        <begin position="509"/>
        <end position="590"/>
    </location>
</feature>
<feature type="compositionally biased region" description="Low complexity" evidence="1">
    <location>
        <begin position="533"/>
        <end position="560"/>
    </location>
</feature>
<dbReference type="InterPro" id="IPR018556">
    <property type="entry name" value="SPIN90/Ldb17_LRD"/>
</dbReference>
<dbReference type="InterPro" id="IPR030125">
    <property type="entry name" value="SPIN90/Ldb17"/>
</dbReference>
<evidence type="ECO:0000313" key="4">
    <source>
        <dbReference type="Proteomes" id="UP001215598"/>
    </source>
</evidence>
<dbReference type="GO" id="GO:0051666">
    <property type="term" value="P:actin cortical patch localization"/>
    <property type="evidence" value="ECO:0007669"/>
    <property type="project" value="TreeGrafter"/>
</dbReference>
<sequence>MEDDLGIVYLVENAQQFWSDEVHTLALLDATLKRSLALCAAYHEQYLQSPLQLEHACSLIVESELFAFHSERMCEIMSEEARSNTDPHSQLIYYHVLLCHGRRRADFFRSNKRWVPLLPFLIDHVLVDIDSDIEDTYFGNAEASNSHSVTVPIPIEAKLRSLCIRLLYEVCRVQKFSVHDLRIFDDAFIDYMFDLVEQTRQMQDETFNYSVIKLLVALNEQFMVASLTNEPDANSPAPEPSEPKNRVLRVLMRRLGSSKTFGENMIFMLNRAQRTPEDLCMQLLVLKILYLLFTTKGTSEYFYTNDLCVLVDVFLRELINLDDESESLRHTYLRVLHPLLTKTQLRDIPYKRPQIVFALESLTGNSRIRDVSTTTRRLVDRCLTGEWCVQLRKQSGSSHLADPTSDDNTRRSGSSEASGWAQSQLTAPSIDPASGKTRTLKSSKSHEFLKGYSATPPSLTGSALESVRRSSNASSINLVAGATAPMSHNLPLPTRKGSAITVDGSFQAERHHQHRTPHHSHTSEPSYSPPSPSHLLPAAIVSSLSTSSLPPSTSMSPTDSVHLHVQPPTPQRRSRRKPPAIPVGRTNGGATITMIQSSGIVSSPLAKTKF</sequence>
<organism evidence="3 4">
    <name type="scientific">Mycena metata</name>
    <dbReference type="NCBI Taxonomy" id="1033252"/>
    <lineage>
        <taxon>Eukaryota</taxon>
        <taxon>Fungi</taxon>
        <taxon>Dikarya</taxon>
        <taxon>Basidiomycota</taxon>
        <taxon>Agaricomycotina</taxon>
        <taxon>Agaricomycetes</taxon>
        <taxon>Agaricomycetidae</taxon>
        <taxon>Agaricales</taxon>
        <taxon>Marasmiineae</taxon>
        <taxon>Mycenaceae</taxon>
        <taxon>Mycena</taxon>
    </lineage>
</organism>
<dbReference type="PANTHER" id="PTHR13357">
    <property type="entry name" value="SH3 ADAPTER PROTEIN SPIN90 NCK INTERACTING PROTEIN WITH SH3 DOMAIN"/>
    <property type="match status" value="1"/>
</dbReference>
<dbReference type="GO" id="GO:0006897">
    <property type="term" value="P:endocytosis"/>
    <property type="evidence" value="ECO:0007669"/>
    <property type="project" value="TreeGrafter"/>
</dbReference>
<dbReference type="GO" id="GO:0071933">
    <property type="term" value="F:Arp2/3 complex binding"/>
    <property type="evidence" value="ECO:0007669"/>
    <property type="project" value="TreeGrafter"/>
</dbReference>
<dbReference type="Pfam" id="PF09431">
    <property type="entry name" value="SPIN90_LRD"/>
    <property type="match status" value="1"/>
</dbReference>
<dbReference type="AlphaFoldDB" id="A0AAD7NGX6"/>
<feature type="region of interest" description="Disordered" evidence="1">
    <location>
        <begin position="397"/>
        <end position="443"/>
    </location>
</feature>
<dbReference type="GO" id="GO:0030479">
    <property type="term" value="C:actin cortical patch"/>
    <property type="evidence" value="ECO:0007669"/>
    <property type="project" value="TreeGrafter"/>
</dbReference>
<feature type="domain" description="SPIN90/Ldb17 leucine-rich" evidence="2">
    <location>
        <begin position="204"/>
        <end position="355"/>
    </location>
</feature>
<gene>
    <name evidence="3" type="ORF">B0H16DRAFT_1532071</name>
</gene>
<accession>A0AAD7NGX6</accession>
<comment type="caution">
    <text evidence="3">The sequence shown here is derived from an EMBL/GenBank/DDBJ whole genome shotgun (WGS) entry which is preliminary data.</text>
</comment>
<feature type="compositionally biased region" description="Polar residues" evidence="1">
    <location>
        <begin position="411"/>
        <end position="427"/>
    </location>
</feature>